<keyword evidence="2" id="KW-1185">Reference proteome</keyword>
<sequence>MIAAIVNALVPPVELPAVLEIERAAWAEVEQAVATGVPHYIRHGGTAKLLGVPPNDGFYSPKIGDVYLVVRLKPGTAPRGVDVEARVEDLEVLRVEVRG</sequence>
<proteinExistence type="predicted"/>
<gene>
    <name evidence="1" type="ORF">QYE77_14535</name>
</gene>
<evidence type="ECO:0000313" key="2">
    <source>
        <dbReference type="Proteomes" id="UP001254165"/>
    </source>
</evidence>
<protein>
    <submittedName>
        <fullName evidence="1">Uncharacterized protein</fullName>
    </submittedName>
</protein>
<name>A0ABU3NRN3_9CHLR</name>
<dbReference type="Proteomes" id="UP001254165">
    <property type="component" value="Unassembled WGS sequence"/>
</dbReference>
<reference evidence="1 2" key="1">
    <citation type="submission" date="2023-07" db="EMBL/GenBank/DDBJ databases">
        <title>Novel species of Thermanaerothrix with wide hydrolytic capabilities.</title>
        <authorList>
            <person name="Zayulina K.S."/>
            <person name="Podosokorskaya O.A."/>
            <person name="Elcheninov A.G."/>
        </authorList>
    </citation>
    <scope>NUCLEOTIDE SEQUENCE [LARGE SCALE GENOMIC DNA]</scope>
    <source>
        <strain evidence="1 2">4228-RoL</strain>
    </source>
</reference>
<organism evidence="1 2">
    <name type="scientific">Thermanaerothrix solaris</name>
    <dbReference type="NCBI Taxonomy" id="3058434"/>
    <lineage>
        <taxon>Bacteria</taxon>
        <taxon>Bacillati</taxon>
        <taxon>Chloroflexota</taxon>
        <taxon>Anaerolineae</taxon>
        <taxon>Anaerolineales</taxon>
        <taxon>Anaerolineaceae</taxon>
        <taxon>Thermanaerothrix</taxon>
    </lineage>
</organism>
<evidence type="ECO:0000313" key="1">
    <source>
        <dbReference type="EMBL" id="MDT8899479.1"/>
    </source>
</evidence>
<accession>A0ABU3NRN3</accession>
<dbReference type="EMBL" id="JAUHMF010000005">
    <property type="protein sequence ID" value="MDT8899479.1"/>
    <property type="molecule type" value="Genomic_DNA"/>
</dbReference>
<dbReference type="RefSeq" id="WP_315626206.1">
    <property type="nucleotide sequence ID" value="NZ_JAUHMF010000005.1"/>
</dbReference>
<comment type="caution">
    <text evidence="1">The sequence shown here is derived from an EMBL/GenBank/DDBJ whole genome shotgun (WGS) entry which is preliminary data.</text>
</comment>